<comment type="caution">
    <text evidence="3">The sequence shown here is derived from an EMBL/GenBank/DDBJ whole genome shotgun (WGS) entry which is preliminary data.</text>
</comment>
<evidence type="ECO:0000313" key="4">
    <source>
        <dbReference type="Proteomes" id="UP000824161"/>
    </source>
</evidence>
<dbReference type="PANTHER" id="PTHR30535">
    <property type="entry name" value="VITAMIN B12-BINDING PROTEIN"/>
    <property type="match status" value="1"/>
</dbReference>
<feature type="domain" description="Fe/B12 periplasmic-binding" evidence="2">
    <location>
        <begin position="100"/>
        <end position="338"/>
    </location>
</feature>
<dbReference type="Pfam" id="PF01497">
    <property type="entry name" value="Peripla_BP_2"/>
    <property type="match status" value="1"/>
</dbReference>
<feature type="signal peptide" evidence="1">
    <location>
        <begin position="1"/>
        <end position="21"/>
    </location>
</feature>
<dbReference type="Gene3D" id="3.40.50.1980">
    <property type="entry name" value="Nitrogenase molybdenum iron protein domain"/>
    <property type="match status" value="2"/>
</dbReference>
<reference evidence="3" key="1">
    <citation type="submission" date="2020-10" db="EMBL/GenBank/DDBJ databases">
        <authorList>
            <person name="Gilroy R."/>
        </authorList>
    </citation>
    <scope>NUCLEOTIDE SEQUENCE</scope>
    <source>
        <strain evidence="3">1383</strain>
    </source>
</reference>
<dbReference type="InterPro" id="IPR002491">
    <property type="entry name" value="ABC_transptr_periplasmic_BD"/>
</dbReference>
<accession>A0A9D1HAK3</accession>
<reference evidence="3" key="2">
    <citation type="journal article" date="2021" name="PeerJ">
        <title>Extensive microbial diversity within the chicken gut microbiome revealed by metagenomics and culture.</title>
        <authorList>
            <person name="Gilroy R."/>
            <person name="Ravi A."/>
            <person name="Getino M."/>
            <person name="Pursley I."/>
            <person name="Horton D.L."/>
            <person name="Alikhan N.F."/>
            <person name="Baker D."/>
            <person name="Gharbi K."/>
            <person name="Hall N."/>
            <person name="Watson M."/>
            <person name="Adriaenssens E.M."/>
            <person name="Foster-Nyarko E."/>
            <person name="Jarju S."/>
            <person name="Secka A."/>
            <person name="Antonio M."/>
            <person name="Oren A."/>
            <person name="Chaudhuri R.R."/>
            <person name="La Ragione R."/>
            <person name="Hildebrand F."/>
            <person name="Pallen M.J."/>
        </authorList>
    </citation>
    <scope>NUCLEOTIDE SEQUENCE</scope>
    <source>
        <strain evidence="3">1383</strain>
    </source>
</reference>
<name>A0A9D1HAK3_9FLAO</name>
<dbReference type="InterPro" id="IPR050902">
    <property type="entry name" value="ABC_Transporter_SBP"/>
</dbReference>
<keyword evidence="1" id="KW-0732">Signal</keyword>
<dbReference type="GO" id="GO:0071281">
    <property type="term" value="P:cellular response to iron ion"/>
    <property type="evidence" value="ECO:0007669"/>
    <property type="project" value="TreeGrafter"/>
</dbReference>
<organism evidence="3 4">
    <name type="scientific">Candidatus Merdimorpha stercoravium</name>
    <dbReference type="NCBI Taxonomy" id="2840863"/>
    <lineage>
        <taxon>Bacteria</taxon>
        <taxon>Pseudomonadati</taxon>
        <taxon>Bacteroidota</taxon>
        <taxon>Flavobacteriia</taxon>
        <taxon>Flavobacteriales</taxon>
        <taxon>Candidatus Merdimorpha</taxon>
    </lineage>
</organism>
<dbReference type="AlphaFoldDB" id="A0A9D1HAK3"/>
<dbReference type="SUPFAM" id="SSF53807">
    <property type="entry name" value="Helical backbone' metal receptor"/>
    <property type="match status" value="1"/>
</dbReference>
<proteinExistence type="predicted"/>
<evidence type="ECO:0000313" key="3">
    <source>
        <dbReference type="EMBL" id="HIT98438.1"/>
    </source>
</evidence>
<protein>
    <submittedName>
        <fullName evidence="3">ABC transporter substrate-binding protein</fullName>
    </submittedName>
</protein>
<feature type="chain" id="PRO_5038608108" evidence="1">
    <location>
        <begin position="22"/>
        <end position="379"/>
    </location>
</feature>
<gene>
    <name evidence="3" type="ORF">IAC44_06335</name>
</gene>
<dbReference type="EMBL" id="DVLY01000155">
    <property type="protein sequence ID" value="HIT98438.1"/>
    <property type="molecule type" value="Genomic_DNA"/>
</dbReference>
<dbReference type="PANTHER" id="PTHR30535:SF34">
    <property type="entry name" value="MOLYBDATE-BINDING PROTEIN MOLA"/>
    <property type="match status" value="1"/>
</dbReference>
<evidence type="ECO:0000259" key="2">
    <source>
        <dbReference type="Pfam" id="PF01497"/>
    </source>
</evidence>
<evidence type="ECO:0000256" key="1">
    <source>
        <dbReference type="SAM" id="SignalP"/>
    </source>
</evidence>
<dbReference type="Proteomes" id="UP000824161">
    <property type="component" value="Unassembled WGS sequence"/>
</dbReference>
<sequence>MFSPSFLSAAARWTGLTFALACTLACQGHKNAEPTAGSVEKPAYARLFDTRKTPQGVLITTYQPADTTQILKRYLLYREGHQPDTVPPDVVPVRIPLENVAVAHSTQIGLIAALGCEPSIRSIGSRAALERNSVLAEREDLGEFFNGWQFDTEKLLVLAPDAVFFSPGRTEDITTLEKGIRVPMLYDLSPWENHPLARSEWLKFTAEFFDCRALADSLFAQIEQRYRDICQQARTSGTRPQVLSSLPYQGVWYMPAGESYKAVLFRDAALDFPWADTPQTGSLALDLESVLARAWQADVWFFETGMGDSPTLKSLEEQNRLYTRFKAFRNGDIFICNSDHGAPYFEQSIVYPDRVLSDFTYLPREKDYRPYYYQRIERQ</sequence>